<dbReference type="Proteomes" id="UP000028700">
    <property type="component" value="Unassembled WGS sequence"/>
</dbReference>
<feature type="transmembrane region" description="Helical" evidence="1">
    <location>
        <begin position="41"/>
        <end position="59"/>
    </location>
</feature>
<keyword evidence="3" id="KW-1185">Reference proteome</keyword>
<dbReference type="STRING" id="1291743.LOSG293_110060"/>
<dbReference type="InterPro" id="IPR006485">
    <property type="entry name" value="Phage-like_holin"/>
</dbReference>
<dbReference type="Pfam" id="PF04531">
    <property type="entry name" value="Phage_holin_1"/>
    <property type="match status" value="1"/>
</dbReference>
<evidence type="ECO:0000256" key="1">
    <source>
        <dbReference type="SAM" id="Phobius"/>
    </source>
</evidence>
<dbReference type="EMBL" id="BBJM01000011">
    <property type="protein sequence ID" value="GAK47690.1"/>
    <property type="molecule type" value="Genomic_DNA"/>
</dbReference>
<dbReference type="RefSeq" id="WP_034527293.1">
    <property type="nucleotide sequence ID" value="NZ_BBJM01000011.1"/>
</dbReference>
<protein>
    <submittedName>
        <fullName evidence="2">Holin</fullName>
    </submittedName>
</protein>
<organism evidence="2 3">
    <name type="scientific">Secundilactobacillus oryzae JCM 18671</name>
    <dbReference type="NCBI Taxonomy" id="1291743"/>
    <lineage>
        <taxon>Bacteria</taxon>
        <taxon>Bacillati</taxon>
        <taxon>Bacillota</taxon>
        <taxon>Bacilli</taxon>
        <taxon>Lactobacillales</taxon>
        <taxon>Lactobacillaceae</taxon>
        <taxon>Secundilactobacillus</taxon>
    </lineage>
</organism>
<gene>
    <name evidence="2" type="ORF">LOSG293_110060</name>
</gene>
<feature type="transmembrane region" description="Helical" evidence="1">
    <location>
        <begin position="12"/>
        <end position="29"/>
    </location>
</feature>
<name>A0A081BI22_9LACO</name>
<comment type="caution">
    <text evidence="2">The sequence shown here is derived from an EMBL/GenBank/DDBJ whole genome shotgun (WGS) entry which is preliminary data.</text>
</comment>
<sequence length="90" mass="9949">MKKLNFNIYSKADWLALAGVLVLVIQYVAQLFGFKWGDTAQLMNGVNTIIMLFTSYGLVRDTTPTQTDNEIAEAVKKSENKGDSTSAKTN</sequence>
<evidence type="ECO:0000313" key="2">
    <source>
        <dbReference type="EMBL" id="GAK47690.1"/>
    </source>
</evidence>
<keyword evidence="1" id="KW-1133">Transmembrane helix</keyword>
<proteinExistence type="predicted"/>
<reference evidence="2" key="1">
    <citation type="journal article" date="2014" name="Genome Announc.">
        <title>Draft Genome Sequence of Lactobacillus oryzae Strain SG293T.</title>
        <authorList>
            <person name="Tanizawa Y."/>
            <person name="Fujisawa T."/>
            <person name="Mochizuki T."/>
            <person name="Kaminuma E."/>
            <person name="Nakamura Y."/>
            <person name="Tohno M."/>
        </authorList>
    </citation>
    <scope>NUCLEOTIDE SEQUENCE [LARGE SCALE GENOMIC DNA]</scope>
    <source>
        <strain evidence="2">SG293</strain>
    </source>
</reference>
<accession>A0A081BI22</accession>
<keyword evidence="1" id="KW-0472">Membrane</keyword>
<dbReference type="AlphaFoldDB" id="A0A081BI22"/>
<evidence type="ECO:0000313" key="3">
    <source>
        <dbReference type="Proteomes" id="UP000028700"/>
    </source>
</evidence>
<keyword evidence="1" id="KW-0812">Transmembrane</keyword>